<dbReference type="SMART" id="SM01008">
    <property type="entry name" value="Ald_Xan_dh_C"/>
    <property type="match status" value="1"/>
</dbReference>
<gene>
    <name evidence="2" type="ORF">EJP69_07680</name>
</gene>
<dbReference type="EMBL" id="RXOE01000001">
    <property type="protein sequence ID" value="RTQ37593.1"/>
    <property type="molecule type" value="Genomic_DNA"/>
</dbReference>
<name>A0A3S0HIJ9_9BURK</name>
<protein>
    <submittedName>
        <fullName evidence="2">Xanthine dehydrogenase family protein molybdopterin-binding subunit</fullName>
    </submittedName>
</protein>
<dbReference type="GO" id="GO:0016491">
    <property type="term" value="F:oxidoreductase activity"/>
    <property type="evidence" value="ECO:0007669"/>
    <property type="project" value="InterPro"/>
</dbReference>
<dbReference type="AlphaFoldDB" id="A0A3S0HIJ9"/>
<evidence type="ECO:0000313" key="3">
    <source>
        <dbReference type="Proteomes" id="UP000267418"/>
    </source>
</evidence>
<dbReference type="Gene3D" id="3.90.1170.50">
    <property type="entry name" value="Aldehyde oxidase/xanthine dehydrogenase, a/b hammerhead"/>
    <property type="match status" value="1"/>
</dbReference>
<dbReference type="Gene3D" id="3.30.365.10">
    <property type="entry name" value="Aldehyde oxidase/xanthine dehydrogenase, molybdopterin binding domain"/>
    <property type="match status" value="4"/>
</dbReference>
<organism evidence="2 3">
    <name type="scientific">Variovorax gossypii</name>
    <dbReference type="NCBI Taxonomy" id="1679495"/>
    <lineage>
        <taxon>Bacteria</taxon>
        <taxon>Pseudomonadati</taxon>
        <taxon>Pseudomonadota</taxon>
        <taxon>Betaproteobacteria</taxon>
        <taxon>Burkholderiales</taxon>
        <taxon>Comamonadaceae</taxon>
        <taxon>Variovorax</taxon>
    </lineage>
</organism>
<dbReference type="RefSeq" id="WP_126469239.1">
    <property type="nucleotide sequence ID" value="NZ_RXOE01000001.1"/>
</dbReference>
<dbReference type="InterPro" id="IPR046867">
    <property type="entry name" value="AldOxase/xan_DH_MoCoBD2"/>
</dbReference>
<dbReference type="OrthoDB" id="9767994at2"/>
<dbReference type="InterPro" id="IPR052516">
    <property type="entry name" value="N-heterocyclic_Hydroxylase"/>
</dbReference>
<accession>A0A3S0HIJ9</accession>
<dbReference type="InterPro" id="IPR000674">
    <property type="entry name" value="Ald_Oxase/Xan_DH_a/b"/>
</dbReference>
<dbReference type="InterPro" id="IPR006311">
    <property type="entry name" value="TAT_signal"/>
</dbReference>
<keyword evidence="3" id="KW-1185">Reference proteome</keyword>
<sequence length="756" mass="79157">MPKLKRRHFVLGTVGAVGALVVGWSATPAAPRLVPAQPLPTAPGQVALNGWVKVGSDNTVTLMMSQSEMGQGTHTGLSMLLAEEMGASLEQIRHETAGSDAIYNNQAAILDALPFRPGDEGAMKRSTQHVVGKLLRAIPGLSGTGGSSSITDQWMPLREAGASARVMLVGAAAALWQVPAAECRAEAGRVLHQASGRSASFGELAPKAAQQPLPAQVALKKAADFKLIGQPARRVDGAAKLDGSAIFGLDVLPPGLLYASIAMCPTTGGCVASFDATAAQKLPGVRKVMALDPVGATLIGTGATPGGVAVIADTPYHAMRAVKALQIEWDHGPAASLSSAEMVERLSQTLRAKPGNARLDDGDVAAALRSAAKTIEAEYRVPFLAHATMEPMNCTVQFKDGAATVWAPTQAPGFTRGAVAKALGIDTAKVDLHVTYLGGGFGRRYSTDFVTQAATLARETGGAPVQLFWSREEDMAHDFYRPAYVARCRAGFDAAGALVAWQTTTAGSSMGAPSLMDTATDGAWNTAYAFPNARVAHEPVESAMPTGVWRSVAHSQNAFFVESFIDECAAAADKDPVAFRAALLSKDERHMRVLKRVAELSGWGQPPAAGPDGAKRARGLAIHRSFGSIVAQVAEVSVSPEKQLRVHRVVCVIDCGVAVNPNLVRQQMEGAIVYGLSAALHGEITVEKGQVQQSNFHDYMPLRMNECPVIEVDIVAGSEEPGGVGEPGTPPIAPAVANAVFALTGQRLRSLPLRLV</sequence>
<comment type="caution">
    <text evidence="2">The sequence shown here is derived from an EMBL/GenBank/DDBJ whole genome shotgun (WGS) entry which is preliminary data.</text>
</comment>
<dbReference type="Pfam" id="PF02738">
    <property type="entry name" value="MoCoBD_1"/>
    <property type="match status" value="1"/>
</dbReference>
<dbReference type="SUPFAM" id="SSF56003">
    <property type="entry name" value="Molybdenum cofactor-binding domain"/>
    <property type="match status" value="2"/>
</dbReference>
<evidence type="ECO:0000259" key="1">
    <source>
        <dbReference type="SMART" id="SM01008"/>
    </source>
</evidence>
<evidence type="ECO:0000313" key="2">
    <source>
        <dbReference type="EMBL" id="RTQ37593.1"/>
    </source>
</evidence>
<feature type="domain" description="Aldehyde oxidase/xanthine dehydrogenase a/b hammerhead" evidence="1">
    <location>
        <begin position="242"/>
        <end position="333"/>
    </location>
</feature>
<dbReference type="InterPro" id="IPR012368">
    <property type="entry name" value="OxRdtase_Mopterin-bd_su_IorB"/>
</dbReference>
<dbReference type="InterPro" id="IPR008274">
    <property type="entry name" value="AldOxase/xan_DH_MoCoBD1"/>
</dbReference>
<reference evidence="2 3" key="1">
    <citation type="submission" date="2018-12" db="EMBL/GenBank/DDBJ databases">
        <title>The genome of Variovorax gossypii DSM 100435.</title>
        <authorList>
            <person name="Gao J."/>
            <person name="Sun J."/>
        </authorList>
    </citation>
    <scope>NUCLEOTIDE SEQUENCE [LARGE SCALE GENOMIC DNA]</scope>
    <source>
        <strain evidence="2 3">DSM 100435</strain>
    </source>
</reference>
<dbReference type="PANTHER" id="PTHR47495:SF2">
    <property type="entry name" value="ALDEHYDE DEHYDROGENASE"/>
    <property type="match status" value="1"/>
</dbReference>
<dbReference type="Proteomes" id="UP000267418">
    <property type="component" value="Unassembled WGS sequence"/>
</dbReference>
<dbReference type="PANTHER" id="PTHR47495">
    <property type="entry name" value="ALDEHYDE DEHYDROGENASE"/>
    <property type="match status" value="1"/>
</dbReference>
<proteinExistence type="predicted"/>
<dbReference type="InterPro" id="IPR037165">
    <property type="entry name" value="AldOxase/xan_DH_Mopterin-bd_sf"/>
</dbReference>
<dbReference type="PIRSF" id="PIRSF036389">
    <property type="entry name" value="IOR_B"/>
    <property type="match status" value="1"/>
</dbReference>
<dbReference type="Pfam" id="PF20256">
    <property type="entry name" value="MoCoBD_2"/>
    <property type="match status" value="2"/>
</dbReference>
<dbReference type="PROSITE" id="PS51318">
    <property type="entry name" value="TAT"/>
    <property type="match status" value="1"/>
</dbReference>